<name>A0A8H5EUE8_9AGAR</name>
<keyword evidence="4" id="KW-0813">Transport</keyword>
<dbReference type="OrthoDB" id="46189at2759"/>
<feature type="region of interest" description="Disordered" evidence="8">
    <location>
        <begin position="284"/>
        <end position="307"/>
    </location>
</feature>
<dbReference type="PANTHER" id="PTHR31658">
    <property type="entry name" value="CONSERVED OLIGOMERIC GOLGI COMPLEX SUBUNIT 1"/>
    <property type="match status" value="1"/>
</dbReference>
<evidence type="ECO:0000256" key="8">
    <source>
        <dbReference type="SAM" id="MobiDB-lite"/>
    </source>
</evidence>
<comment type="caution">
    <text evidence="9">The sequence shown here is derived from an EMBL/GenBank/DDBJ whole genome shotgun (WGS) entry which is preliminary data.</text>
</comment>
<dbReference type="PANTHER" id="PTHR31658:SF0">
    <property type="entry name" value="CONSERVED OLIGOMERIC GOLGI COMPLEX SUBUNIT 1"/>
    <property type="match status" value="1"/>
</dbReference>
<reference evidence="9 10" key="1">
    <citation type="journal article" date="2020" name="ISME J.">
        <title>Uncovering the hidden diversity of litter-decomposition mechanisms in mushroom-forming fungi.</title>
        <authorList>
            <person name="Floudas D."/>
            <person name="Bentzer J."/>
            <person name="Ahren D."/>
            <person name="Johansson T."/>
            <person name="Persson P."/>
            <person name="Tunlid A."/>
        </authorList>
    </citation>
    <scope>NUCLEOTIDE SEQUENCE [LARGE SCALE GENOMIC DNA]</scope>
    <source>
        <strain evidence="9 10">CBS 101986</strain>
    </source>
</reference>
<dbReference type="AlphaFoldDB" id="A0A8H5EUE8"/>
<evidence type="ECO:0000313" key="10">
    <source>
        <dbReference type="Proteomes" id="UP000567179"/>
    </source>
</evidence>
<evidence type="ECO:0000256" key="5">
    <source>
        <dbReference type="ARBA" id="ARBA00022927"/>
    </source>
</evidence>
<dbReference type="Proteomes" id="UP000567179">
    <property type="component" value="Unassembled WGS sequence"/>
</dbReference>
<comment type="subcellular location">
    <subcellularLocation>
        <location evidence="1">Golgi apparatus membrane</location>
        <topology evidence="1">Peripheral membrane protein</topology>
    </subcellularLocation>
</comment>
<feature type="compositionally biased region" description="Polar residues" evidence="8">
    <location>
        <begin position="11"/>
        <end position="20"/>
    </location>
</feature>
<comment type="similarity">
    <text evidence="2">Belongs to the COG1 family.</text>
</comment>
<dbReference type="Pfam" id="PF08700">
    <property type="entry name" value="VPS51_Exo84_N"/>
    <property type="match status" value="1"/>
</dbReference>
<dbReference type="EMBL" id="JAACJJ010000056">
    <property type="protein sequence ID" value="KAF5312388.1"/>
    <property type="molecule type" value="Genomic_DNA"/>
</dbReference>
<evidence type="ECO:0000256" key="4">
    <source>
        <dbReference type="ARBA" id="ARBA00022448"/>
    </source>
</evidence>
<evidence type="ECO:0000256" key="3">
    <source>
        <dbReference type="ARBA" id="ARBA00020978"/>
    </source>
</evidence>
<keyword evidence="7" id="KW-0472">Membrane</keyword>
<organism evidence="9 10">
    <name type="scientific">Psilocybe cf. subviscida</name>
    <dbReference type="NCBI Taxonomy" id="2480587"/>
    <lineage>
        <taxon>Eukaryota</taxon>
        <taxon>Fungi</taxon>
        <taxon>Dikarya</taxon>
        <taxon>Basidiomycota</taxon>
        <taxon>Agaricomycotina</taxon>
        <taxon>Agaricomycetes</taxon>
        <taxon>Agaricomycetidae</taxon>
        <taxon>Agaricales</taxon>
        <taxon>Agaricineae</taxon>
        <taxon>Strophariaceae</taxon>
        <taxon>Psilocybe</taxon>
    </lineage>
</organism>
<keyword evidence="10" id="KW-1185">Reference proteome</keyword>
<evidence type="ECO:0000313" key="9">
    <source>
        <dbReference type="EMBL" id="KAF5312388.1"/>
    </source>
</evidence>
<dbReference type="GO" id="GO:0000139">
    <property type="term" value="C:Golgi membrane"/>
    <property type="evidence" value="ECO:0007669"/>
    <property type="project" value="UniProtKB-SubCell"/>
</dbReference>
<protein>
    <recommendedName>
        <fullName evidence="3">Conserved oligomeric Golgi complex subunit 1</fullName>
    </recommendedName>
</protein>
<evidence type="ECO:0000256" key="1">
    <source>
        <dbReference type="ARBA" id="ARBA00004395"/>
    </source>
</evidence>
<evidence type="ECO:0000256" key="7">
    <source>
        <dbReference type="ARBA" id="ARBA00023136"/>
    </source>
</evidence>
<keyword evidence="6" id="KW-0333">Golgi apparatus</keyword>
<keyword evidence="5" id="KW-0653">Protein transport</keyword>
<gene>
    <name evidence="9" type="ORF">D9619_002857</name>
</gene>
<dbReference type="InterPro" id="IPR033370">
    <property type="entry name" value="COG1"/>
</dbReference>
<dbReference type="GO" id="GO:0015031">
    <property type="term" value="P:protein transport"/>
    <property type="evidence" value="ECO:0007669"/>
    <property type="project" value="UniProtKB-KW"/>
</dbReference>
<dbReference type="GO" id="GO:0006891">
    <property type="term" value="P:intra-Golgi vesicle-mediated transport"/>
    <property type="evidence" value="ECO:0007669"/>
    <property type="project" value="InterPro"/>
</dbReference>
<accession>A0A8H5EUE8</accession>
<evidence type="ECO:0000256" key="6">
    <source>
        <dbReference type="ARBA" id="ARBA00023034"/>
    </source>
</evidence>
<proteinExistence type="inferred from homology"/>
<feature type="region of interest" description="Disordered" evidence="8">
    <location>
        <begin position="1"/>
        <end position="51"/>
    </location>
</feature>
<feature type="compositionally biased region" description="Polar residues" evidence="8">
    <location>
        <begin position="32"/>
        <end position="44"/>
    </location>
</feature>
<dbReference type="GO" id="GO:0017119">
    <property type="term" value="C:Golgi transport complex"/>
    <property type="evidence" value="ECO:0007669"/>
    <property type="project" value="InterPro"/>
</dbReference>
<sequence length="875" mass="97372">MSVRSPPPTARSFSSPTVNGRMSAAQARYTPSVISGRSGNNTKSGLAPANLNPDDLFTKHTVSEVRGVQQRLRADAEAKQEELRLMVGERYRDLLQASSSIISIAKSSQQVYDALEEIRVAIQTQDGLPLPPRTAAIEGSRDSHLVTLQTLSAHMKLLLDAPEYLWRLIERKKYMHASWLFLLSRVAHQGLVSQDEMDMDDQSWSSEGIDVLAEFPLVQRQWDVISPFRAQIIHKATLSLREITMSTEEICGTLVTLHLLDSQPLHETLSALLQQRSRTLQSVLSWQPDPGTPKSDHASSSNLANGHAADPIQSLSMREIIQVMKKALGAVSQTISSARTIFQGEGSEPSLIVQLLSSMQEDTSRMVSEGKPLPKGLTISTQSLLSQLTSSANVQLLPHTLRSYKPYIDLGSYSTSLSRSDFTRRLREWFDASSTSIERSATHWFSSLRSVKEVWTLRNSVRRHIATSGLDKEEKRHLTSSLDKLCQGRILAVWQETLSDTQVTFKKALHENVHAAQQKDLAKDNSSPMDFLFQPPSIPILSQTVKSFVDTPFQKYQQSLKRQLVGRSNQIDVVLSTLEQCARTLQQDFLQLRTNADETTKPFVEDLINTYQPAATTLSENVINILQETTDNAITESECLHIVLMSRLVDNLASSSYFIEKVGCSKNASEDFNVKLNTMGKLLIAKWQDLVVTQVVTAAKKSVIRSQQTQEGPSVQMFQALSSLSQHIRELGIVYHPIGQHSIVRNLLRSFITAWSDEIWAEDFSGSLPDITFLRYTSDRYGESWSDISSKLLAKEKQAASDQSKLADSESSASDYLARAQTLFAVLLPEPLEPAFHAPLLRFGTPAGSQTHHAAIQLAKPTPRFGMLLVGNVEA</sequence>
<evidence type="ECO:0000256" key="2">
    <source>
        <dbReference type="ARBA" id="ARBA00006653"/>
    </source>
</evidence>